<dbReference type="GO" id="GO:0005524">
    <property type="term" value="F:ATP binding"/>
    <property type="evidence" value="ECO:0007669"/>
    <property type="project" value="UniProtKB-KW"/>
</dbReference>
<dbReference type="PIRSF" id="PIRSF000654">
    <property type="entry name" value="Integrin-linked_kinase"/>
    <property type="match status" value="1"/>
</dbReference>
<evidence type="ECO:0000256" key="4">
    <source>
        <dbReference type="ARBA" id="ARBA00022741"/>
    </source>
</evidence>
<dbReference type="PANTHER" id="PTHR43289">
    <property type="entry name" value="MITOGEN-ACTIVATED PROTEIN KINASE KINASE KINASE 20-RELATED"/>
    <property type="match status" value="1"/>
</dbReference>
<dbReference type="InterPro" id="IPR011009">
    <property type="entry name" value="Kinase-like_dom_sf"/>
</dbReference>
<keyword evidence="4" id="KW-0547">Nucleotide-binding</keyword>
<dbReference type="SMART" id="SM00220">
    <property type="entry name" value="S_TKc"/>
    <property type="match status" value="1"/>
</dbReference>
<keyword evidence="6" id="KW-0067">ATP-binding</keyword>
<evidence type="ECO:0000313" key="8">
    <source>
        <dbReference type="EMBL" id="AKQ01320.1"/>
    </source>
</evidence>
<keyword evidence="3 8" id="KW-0808">Transferase</keyword>
<dbReference type="Pfam" id="PF00069">
    <property type="entry name" value="Pkinase"/>
    <property type="match status" value="1"/>
</dbReference>
<dbReference type="PANTHER" id="PTHR43289:SF6">
    <property type="entry name" value="SERINE_THREONINE-PROTEIN KINASE NEKL-3"/>
    <property type="match status" value="1"/>
</dbReference>
<dbReference type="Gene3D" id="3.30.200.20">
    <property type="entry name" value="Phosphorylase Kinase, domain 1"/>
    <property type="match status" value="1"/>
</dbReference>
<dbReference type="InterPro" id="IPR008271">
    <property type="entry name" value="Ser/Thr_kinase_AS"/>
</dbReference>
<keyword evidence="5 8" id="KW-0418">Kinase</keyword>
<evidence type="ECO:0000256" key="6">
    <source>
        <dbReference type="ARBA" id="ARBA00022840"/>
    </source>
</evidence>
<evidence type="ECO:0000259" key="7">
    <source>
        <dbReference type="PROSITE" id="PS50011"/>
    </source>
</evidence>
<reference evidence="8" key="1">
    <citation type="journal article" date="2015" name="ISME J.">
        <title>Aquifer environment selects for microbial species cohorts in sediment and groundwater.</title>
        <authorList>
            <person name="Hug L.A."/>
            <person name="Thomas B.C."/>
            <person name="Brown C.T."/>
            <person name="Frischkorn K.R."/>
            <person name="Williams K.H."/>
            <person name="Tringe S.G."/>
            <person name="Banfield J.F."/>
        </authorList>
    </citation>
    <scope>NUCLEOTIDE SEQUENCE</scope>
</reference>
<organism evidence="8">
    <name type="scientific">uncultured Gemmatimonadetes bacterium Rifle_16ft_4_minimus_1650</name>
    <dbReference type="NCBI Taxonomy" id="1665094"/>
    <lineage>
        <taxon>Bacteria</taxon>
        <taxon>Pseudomonadati</taxon>
        <taxon>Gemmatimonadota</taxon>
        <taxon>environmental samples</taxon>
    </lineage>
</organism>
<evidence type="ECO:0000256" key="5">
    <source>
        <dbReference type="ARBA" id="ARBA00022777"/>
    </source>
</evidence>
<sequence>MLSMVREALGDRYTVEREIGRGGAARVFLAQDREGRNVALKILHPELALSVTAQRFLREISMLAKLQHPHIAQMLDYGELDYLVYYAMRFIEGQNLRVHIDRARRISVPDTVRLASDLLDALATAHREGIVHRDVKPENVILAREGAVLLDFGIARAIAASGTERLTRSGFTVGTSAYMSPEQVNGSQEIDHRSDLYSLGCVLFECLAGNPPFHDPLEEAVLKMHAVRPAPDVRRQREDTPRPLADAIGRALEKEPRDRWQTAGEMLDALVAVKA</sequence>
<name>A0A0H4T3L4_9BACT</name>
<dbReference type="SUPFAM" id="SSF56112">
    <property type="entry name" value="Protein kinase-like (PK-like)"/>
    <property type="match status" value="1"/>
</dbReference>
<dbReference type="EMBL" id="KT006960">
    <property type="protein sequence ID" value="AKQ01320.1"/>
    <property type="molecule type" value="Genomic_DNA"/>
</dbReference>
<evidence type="ECO:0000256" key="3">
    <source>
        <dbReference type="ARBA" id="ARBA00022679"/>
    </source>
</evidence>
<feature type="domain" description="Protein kinase" evidence="7">
    <location>
        <begin position="13"/>
        <end position="271"/>
    </location>
</feature>
<dbReference type="InterPro" id="IPR000719">
    <property type="entry name" value="Prot_kinase_dom"/>
</dbReference>
<dbReference type="PROSITE" id="PS50011">
    <property type="entry name" value="PROTEIN_KINASE_DOM"/>
    <property type="match status" value="1"/>
</dbReference>
<proteinExistence type="predicted"/>
<dbReference type="Gene3D" id="1.10.510.10">
    <property type="entry name" value="Transferase(Phosphotransferase) domain 1"/>
    <property type="match status" value="1"/>
</dbReference>
<keyword evidence="2 8" id="KW-0723">Serine/threonine-protein kinase</keyword>
<dbReference type="EC" id="2.7.11.1" evidence="1"/>
<dbReference type="AlphaFoldDB" id="A0A0H4T3L4"/>
<dbReference type="CDD" id="cd14014">
    <property type="entry name" value="STKc_PknB_like"/>
    <property type="match status" value="1"/>
</dbReference>
<accession>A0A0H4T3L4</accession>
<evidence type="ECO:0000256" key="2">
    <source>
        <dbReference type="ARBA" id="ARBA00022527"/>
    </source>
</evidence>
<dbReference type="GO" id="GO:0004674">
    <property type="term" value="F:protein serine/threonine kinase activity"/>
    <property type="evidence" value="ECO:0007669"/>
    <property type="project" value="UniProtKB-KW"/>
</dbReference>
<dbReference type="FunFam" id="1.10.510.10:FF:000021">
    <property type="entry name" value="Serine/threonine protein kinase"/>
    <property type="match status" value="1"/>
</dbReference>
<dbReference type="PROSITE" id="PS00108">
    <property type="entry name" value="PROTEIN_KINASE_ST"/>
    <property type="match status" value="1"/>
</dbReference>
<protein>
    <recommendedName>
        <fullName evidence="1">non-specific serine/threonine protein kinase</fullName>
        <ecNumber evidence="1">2.7.11.1</ecNumber>
    </recommendedName>
</protein>
<evidence type="ECO:0000256" key="1">
    <source>
        <dbReference type="ARBA" id="ARBA00012513"/>
    </source>
</evidence>